<dbReference type="EMBL" id="KZ308987">
    <property type="protein sequence ID" value="KAG8236083.1"/>
    <property type="molecule type" value="Genomic_DNA"/>
</dbReference>
<reference evidence="2" key="2">
    <citation type="submission" date="2017-10" db="EMBL/GenBank/DDBJ databases">
        <title>Ladona fulva Genome sequencing and assembly.</title>
        <authorList>
            <person name="Murali S."/>
            <person name="Richards S."/>
            <person name="Bandaranaike D."/>
            <person name="Bellair M."/>
            <person name="Blankenburg K."/>
            <person name="Chao H."/>
            <person name="Dinh H."/>
            <person name="Doddapaneni H."/>
            <person name="Dugan-Rocha S."/>
            <person name="Elkadiri S."/>
            <person name="Gnanaolivu R."/>
            <person name="Hernandez B."/>
            <person name="Skinner E."/>
            <person name="Javaid M."/>
            <person name="Lee S."/>
            <person name="Li M."/>
            <person name="Ming W."/>
            <person name="Munidasa M."/>
            <person name="Muniz J."/>
            <person name="Nguyen L."/>
            <person name="Hughes D."/>
            <person name="Osuji N."/>
            <person name="Pu L.-L."/>
            <person name="Puazo M."/>
            <person name="Qu C."/>
            <person name="Quiroz J."/>
            <person name="Raj R."/>
            <person name="Weissenberger G."/>
            <person name="Xin Y."/>
            <person name="Zou X."/>
            <person name="Han Y."/>
            <person name="Worley K."/>
            <person name="Muzny D."/>
            <person name="Gibbs R."/>
        </authorList>
    </citation>
    <scope>NUCLEOTIDE SEQUENCE</scope>
    <source>
        <strain evidence="2">Sampled in the wild</strain>
    </source>
</reference>
<evidence type="ECO:0000256" key="1">
    <source>
        <dbReference type="SAM" id="MobiDB-lite"/>
    </source>
</evidence>
<gene>
    <name evidence="2" type="ORF">J437_LFUL015427</name>
</gene>
<sequence length="269" mass="29831">MENSAFVPNPIPPPALVVFSQAGGLPEALRMQRPFNPQETKDLHVPFATSGFGIRHVDGYPGLPAHLLHHLQPRFLHPALDPHTPFGSGAFRPLGPAASDTKGFPSAFAPPSKCSEIESGGGRHETSPRRQPPSRQQQGPPAAHLSSIFSPSDERPFSEGRASPGVASPVVKEESMEAQEEREAASPGSEGTERSTPEEGRGFRQWKRRSFRRRFVLLQGKWINEPEKSFREYLRVRVDLMEYHKNEVRGRVDCDSGERSSYPRSSIPL</sequence>
<evidence type="ECO:0000313" key="2">
    <source>
        <dbReference type="EMBL" id="KAG8236083.1"/>
    </source>
</evidence>
<feature type="compositionally biased region" description="Basic and acidic residues" evidence="1">
    <location>
        <begin position="171"/>
        <end position="184"/>
    </location>
</feature>
<name>A0A8K0KPQ2_LADFU</name>
<comment type="caution">
    <text evidence="2">The sequence shown here is derived from an EMBL/GenBank/DDBJ whole genome shotgun (WGS) entry which is preliminary data.</text>
</comment>
<keyword evidence="3" id="KW-1185">Reference proteome</keyword>
<evidence type="ECO:0000313" key="3">
    <source>
        <dbReference type="Proteomes" id="UP000792457"/>
    </source>
</evidence>
<protein>
    <submittedName>
        <fullName evidence="2">Uncharacterized protein</fullName>
    </submittedName>
</protein>
<dbReference type="OrthoDB" id="6270329at2759"/>
<organism evidence="2 3">
    <name type="scientific">Ladona fulva</name>
    <name type="common">Scarce chaser dragonfly</name>
    <name type="synonym">Libellula fulva</name>
    <dbReference type="NCBI Taxonomy" id="123851"/>
    <lineage>
        <taxon>Eukaryota</taxon>
        <taxon>Metazoa</taxon>
        <taxon>Ecdysozoa</taxon>
        <taxon>Arthropoda</taxon>
        <taxon>Hexapoda</taxon>
        <taxon>Insecta</taxon>
        <taxon>Pterygota</taxon>
        <taxon>Palaeoptera</taxon>
        <taxon>Odonata</taxon>
        <taxon>Epiprocta</taxon>
        <taxon>Anisoptera</taxon>
        <taxon>Libelluloidea</taxon>
        <taxon>Libellulidae</taxon>
        <taxon>Ladona</taxon>
    </lineage>
</organism>
<proteinExistence type="predicted"/>
<feature type="compositionally biased region" description="Basic and acidic residues" evidence="1">
    <location>
        <begin position="191"/>
        <end position="202"/>
    </location>
</feature>
<accession>A0A8K0KPQ2</accession>
<reference evidence="2" key="1">
    <citation type="submission" date="2013-04" db="EMBL/GenBank/DDBJ databases">
        <authorList>
            <person name="Qu J."/>
            <person name="Murali S.C."/>
            <person name="Bandaranaike D."/>
            <person name="Bellair M."/>
            <person name="Blankenburg K."/>
            <person name="Chao H."/>
            <person name="Dinh H."/>
            <person name="Doddapaneni H."/>
            <person name="Downs B."/>
            <person name="Dugan-Rocha S."/>
            <person name="Elkadiri S."/>
            <person name="Gnanaolivu R.D."/>
            <person name="Hernandez B."/>
            <person name="Javaid M."/>
            <person name="Jayaseelan J.C."/>
            <person name="Lee S."/>
            <person name="Li M."/>
            <person name="Ming W."/>
            <person name="Munidasa M."/>
            <person name="Muniz J."/>
            <person name="Nguyen L."/>
            <person name="Ongeri F."/>
            <person name="Osuji N."/>
            <person name="Pu L.-L."/>
            <person name="Puazo M."/>
            <person name="Qu C."/>
            <person name="Quiroz J."/>
            <person name="Raj R."/>
            <person name="Weissenberger G."/>
            <person name="Xin Y."/>
            <person name="Zou X."/>
            <person name="Han Y."/>
            <person name="Richards S."/>
            <person name="Worley K."/>
            <person name="Muzny D."/>
            <person name="Gibbs R."/>
        </authorList>
    </citation>
    <scope>NUCLEOTIDE SEQUENCE</scope>
    <source>
        <strain evidence="2">Sampled in the wild</strain>
    </source>
</reference>
<dbReference type="AlphaFoldDB" id="A0A8K0KPQ2"/>
<feature type="region of interest" description="Disordered" evidence="1">
    <location>
        <begin position="87"/>
        <end position="204"/>
    </location>
</feature>
<dbReference type="Proteomes" id="UP000792457">
    <property type="component" value="Unassembled WGS sequence"/>
</dbReference>